<dbReference type="PANTHER" id="PTHR48047:SF107">
    <property type="entry name" value="UDP-GLYCOSYLTRANSFERASE 92A1-LIKE"/>
    <property type="match status" value="1"/>
</dbReference>
<proteinExistence type="inferred from homology"/>
<evidence type="ECO:0000256" key="1">
    <source>
        <dbReference type="ARBA" id="ARBA00009995"/>
    </source>
</evidence>
<evidence type="ECO:0000256" key="2">
    <source>
        <dbReference type="SAM" id="MobiDB-lite"/>
    </source>
</evidence>
<name>A0A6V7QLU2_ANACO</name>
<dbReference type="Gene3D" id="3.40.50.2000">
    <property type="entry name" value="Glycogen Phosphorylase B"/>
    <property type="match status" value="1"/>
</dbReference>
<comment type="similarity">
    <text evidence="1">Belongs to the UDP-glycosyltransferase family.</text>
</comment>
<dbReference type="PANTHER" id="PTHR48047">
    <property type="entry name" value="GLYCOSYLTRANSFERASE"/>
    <property type="match status" value="1"/>
</dbReference>
<dbReference type="EMBL" id="LR862137">
    <property type="protein sequence ID" value="CAD1843968.1"/>
    <property type="molecule type" value="Genomic_DNA"/>
</dbReference>
<gene>
    <name evidence="3" type="ORF">CB5_LOCUS27179</name>
</gene>
<accession>A0A6V7QLU2</accession>
<feature type="region of interest" description="Disordered" evidence="2">
    <location>
        <begin position="52"/>
        <end position="87"/>
    </location>
</feature>
<organism evidence="3">
    <name type="scientific">Ananas comosus var. bracteatus</name>
    <name type="common">red pineapple</name>
    <dbReference type="NCBI Taxonomy" id="296719"/>
    <lineage>
        <taxon>Eukaryota</taxon>
        <taxon>Viridiplantae</taxon>
        <taxon>Streptophyta</taxon>
        <taxon>Embryophyta</taxon>
        <taxon>Tracheophyta</taxon>
        <taxon>Spermatophyta</taxon>
        <taxon>Magnoliopsida</taxon>
        <taxon>Liliopsida</taxon>
        <taxon>Poales</taxon>
        <taxon>Bromeliaceae</taxon>
        <taxon>Bromelioideae</taxon>
        <taxon>Ananas</taxon>
    </lineage>
</organism>
<dbReference type="AlphaFoldDB" id="A0A6V7QLU2"/>
<sequence length="127" mass="13514">MAHIVLFPFLAQGHLNPFVSLADLLLRRRPALTVTLVSTPRNIAALRASLPPDSPLRLHSLPFSPPPTASPASRGGGGGGAVMSGKEMRRRAAEIRAVMEAAWREGIGPPGSSAKRLEEFFQVAGVR</sequence>
<protein>
    <submittedName>
        <fullName evidence="3">Uncharacterized protein</fullName>
    </submittedName>
</protein>
<evidence type="ECO:0000313" key="3">
    <source>
        <dbReference type="EMBL" id="CAD1843968.1"/>
    </source>
</evidence>
<dbReference type="GO" id="GO:0035251">
    <property type="term" value="F:UDP-glucosyltransferase activity"/>
    <property type="evidence" value="ECO:0007669"/>
    <property type="project" value="TreeGrafter"/>
</dbReference>
<dbReference type="SUPFAM" id="SSF53756">
    <property type="entry name" value="UDP-Glycosyltransferase/glycogen phosphorylase"/>
    <property type="match status" value="1"/>
</dbReference>
<reference evidence="3" key="1">
    <citation type="submission" date="2020-07" db="EMBL/GenBank/DDBJ databases">
        <authorList>
            <person name="Lin J."/>
        </authorList>
    </citation>
    <scope>NUCLEOTIDE SEQUENCE</scope>
</reference>